<dbReference type="AlphaFoldDB" id="A0A816TES4"/>
<protein>
    <submittedName>
        <fullName evidence="2">Uncharacterized protein</fullName>
    </submittedName>
</protein>
<comment type="caution">
    <text evidence="2">The sequence shown here is derived from an EMBL/GenBank/DDBJ whole genome shotgun (WGS) entry which is preliminary data.</text>
</comment>
<evidence type="ECO:0000313" key="3">
    <source>
        <dbReference type="EMBL" id="CAF4045900.1"/>
    </source>
</evidence>
<dbReference type="EMBL" id="CAJOBG010003106">
    <property type="protein sequence ID" value="CAF4045900.1"/>
    <property type="molecule type" value="Genomic_DNA"/>
</dbReference>
<sequence>MSLDSRKPYRLGRRPGQQGPRPLPSNQGRVEKLAAGQQGKTSEERKNIEKLKSVNNILTAGTWNVQTLWATGKQELLKHEMKRFRYDIIGISEVRWTAKGETSN</sequence>
<dbReference type="SUPFAM" id="SSF56219">
    <property type="entry name" value="DNase I-like"/>
    <property type="match status" value="1"/>
</dbReference>
<dbReference type="EMBL" id="CAJNRF010007425">
    <property type="protein sequence ID" value="CAF2091324.1"/>
    <property type="molecule type" value="Genomic_DNA"/>
</dbReference>
<feature type="region of interest" description="Disordered" evidence="1">
    <location>
        <begin position="1"/>
        <end position="46"/>
    </location>
</feature>
<name>A0A816TES4_9BILA</name>
<evidence type="ECO:0000256" key="1">
    <source>
        <dbReference type="SAM" id="MobiDB-lite"/>
    </source>
</evidence>
<dbReference type="InterPro" id="IPR036691">
    <property type="entry name" value="Endo/exonu/phosph_ase_sf"/>
</dbReference>
<accession>A0A816TES4</accession>
<evidence type="ECO:0000313" key="4">
    <source>
        <dbReference type="Proteomes" id="UP000663856"/>
    </source>
</evidence>
<gene>
    <name evidence="3" type="ORF">OVN521_LOCUS17683</name>
    <name evidence="2" type="ORF">WKI299_LOCUS18183</name>
</gene>
<reference evidence="2" key="1">
    <citation type="submission" date="2021-02" db="EMBL/GenBank/DDBJ databases">
        <authorList>
            <person name="Nowell W R."/>
        </authorList>
    </citation>
    <scope>NUCLEOTIDE SEQUENCE</scope>
</reference>
<organism evidence="2 4">
    <name type="scientific">Rotaria magnacalcarata</name>
    <dbReference type="NCBI Taxonomy" id="392030"/>
    <lineage>
        <taxon>Eukaryota</taxon>
        <taxon>Metazoa</taxon>
        <taxon>Spiralia</taxon>
        <taxon>Gnathifera</taxon>
        <taxon>Rotifera</taxon>
        <taxon>Eurotatoria</taxon>
        <taxon>Bdelloidea</taxon>
        <taxon>Philodinida</taxon>
        <taxon>Philodinidae</taxon>
        <taxon>Rotaria</taxon>
    </lineage>
</organism>
<evidence type="ECO:0000313" key="5">
    <source>
        <dbReference type="Proteomes" id="UP000663866"/>
    </source>
</evidence>
<keyword evidence="5" id="KW-1185">Reference proteome</keyword>
<dbReference type="Proteomes" id="UP000663856">
    <property type="component" value="Unassembled WGS sequence"/>
</dbReference>
<dbReference type="Proteomes" id="UP000663866">
    <property type="component" value="Unassembled WGS sequence"/>
</dbReference>
<evidence type="ECO:0000313" key="2">
    <source>
        <dbReference type="EMBL" id="CAF2091324.1"/>
    </source>
</evidence>
<proteinExistence type="predicted"/>